<organism evidence="5 6">
    <name type="scientific">Adineta steineri</name>
    <dbReference type="NCBI Taxonomy" id="433720"/>
    <lineage>
        <taxon>Eukaryota</taxon>
        <taxon>Metazoa</taxon>
        <taxon>Spiralia</taxon>
        <taxon>Gnathifera</taxon>
        <taxon>Rotifera</taxon>
        <taxon>Eurotatoria</taxon>
        <taxon>Bdelloidea</taxon>
        <taxon>Adinetida</taxon>
        <taxon>Adinetidae</taxon>
        <taxon>Adineta</taxon>
    </lineage>
</organism>
<dbReference type="Gene3D" id="3.30.300.30">
    <property type="match status" value="1"/>
</dbReference>
<dbReference type="GO" id="GO:0047527">
    <property type="term" value="F:2,3-dihydroxybenzoate-serine ligase activity"/>
    <property type="evidence" value="ECO:0007669"/>
    <property type="project" value="TreeGrafter"/>
</dbReference>
<feature type="compositionally biased region" description="Polar residues" evidence="3">
    <location>
        <begin position="3341"/>
        <end position="3355"/>
    </location>
</feature>
<name>A0A818SYD8_9BILA</name>
<dbReference type="PANTHER" id="PTHR45527">
    <property type="entry name" value="NONRIBOSOMAL PEPTIDE SYNTHETASE"/>
    <property type="match status" value="1"/>
</dbReference>
<dbReference type="InterPro" id="IPR023213">
    <property type="entry name" value="CAT-like_dom_sf"/>
</dbReference>
<dbReference type="Gene3D" id="3.30.559.30">
    <property type="entry name" value="Nonribosomal peptide synthetase, condensation domain"/>
    <property type="match status" value="3"/>
</dbReference>
<keyword evidence="1" id="KW-0596">Phosphopantetheine</keyword>
<feature type="compositionally biased region" description="Acidic residues" evidence="3">
    <location>
        <begin position="3248"/>
        <end position="3263"/>
    </location>
</feature>
<dbReference type="Pfam" id="PF00501">
    <property type="entry name" value="AMP-binding"/>
    <property type="match status" value="2"/>
</dbReference>
<evidence type="ECO:0000313" key="5">
    <source>
        <dbReference type="EMBL" id="CAF3679095.1"/>
    </source>
</evidence>
<dbReference type="Gene3D" id="3.40.50.12780">
    <property type="entry name" value="N-terminal domain of ligase-like"/>
    <property type="match status" value="1"/>
</dbReference>
<feature type="domain" description="Carrier" evidence="4">
    <location>
        <begin position="795"/>
        <end position="873"/>
    </location>
</feature>
<evidence type="ECO:0000256" key="2">
    <source>
        <dbReference type="ARBA" id="ARBA00022553"/>
    </source>
</evidence>
<dbReference type="Pfam" id="PF13193">
    <property type="entry name" value="AMP-binding_C"/>
    <property type="match status" value="1"/>
</dbReference>
<dbReference type="PANTHER" id="PTHR45527:SF1">
    <property type="entry name" value="FATTY ACID SYNTHASE"/>
    <property type="match status" value="1"/>
</dbReference>
<gene>
    <name evidence="5" type="ORF">OXD698_LOCUS10788</name>
</gene>
<feature type="region of interest" description="Disordered" evidence="3">
    <location>
        <begin position="3246"/>
        <end position="3283"/>
    </location>
</feature>
<dbReference type="GO" id="GO:0009366">
    <property type="term" value="C:enterobactin synthetase complex"/>
    <property type="evidence" value="ECO:0007669"/>
    <property type="project" value="TreeGrafter"/>
</dbReference>
<dbReference type="InterPro" id="IPR001242">
    <property type="entry name" value="Condensation_dom"/>
</dbReference>
<dbReference type="CDD" id="cd05930">
    <property type="entry name" value="A_NRPS"/>
    <property type="match status" value="1"/>
</dbReference>
<dbReference type="GO" id="GO:0009239">
    <property type="term" value="P:enterobactin biosynthetic process"/>
    <property type="evidence" value="ECO:0007669"/>
    <property type="project" value="TreeGrafter"/>
</dbReference>
<dbReference type="GO" id="GO:0005829">
    <property type="term" value="C:cytosol"/>
    <property type="evidence" value="ECO:0007669"/>
    <property type="project" value="TreeGrafter"/>
</dbReference>
<dbReference type="InterPro" id="IPR036736">
    <property type="entry name" value="ACP-like_sf"/>
</dbReference>
<feature type="region of interest" description="Disordered" evidence="3">
    <location>
        <begin position="3288"/>
        <end position="3307"/>
    </location>
</feature>
<dbReference type="Proteomes" id="UP000663844">
    <property type="component" value="Unassembled WGS sequence"/>
</dbReference>
<dbReference type="EMBL" id="CAJOAZ010000586">
    <property type="protein sequence ID" value="CAF3679095.1"/>
    <property type="molecule type" value="Genomic_DNA"/>
</dbReference>
<feature type="compositionally biased region" description="Low complexity" evidence="3">
    <location>
        <begin position="3290"/>
        <end position="3301"/>
    </location>
</feature>
<dbReference type="SUPFAM" id="SSF56801">
    <property type="entry name" value="Acetyl-CoA synthetase-like"/>
    <property type="match status" value="2"/>
</dbReference>
<feature type="region of interest" description="Disordered" evidence="3">
    <location>
        <begin position="3341"/>
        <end position="3369"/>
    </location>
</feature>
<dbReference type="Gene3D" id="3.30.559.10">
    <property type="entry name" value="Chloramphenicol acetyltransferase-like domain"/>
    <property type="match status" value="3"/>
</dbReference>
<comment type="caution">
    <text evidence="5">The sequence shown here is derived from an EMBL/GenBank/DDBJ whole genome shotgun (WGS) entry which is preliminary data.</text>
</comment>
<dbReference type="InterPro" id="IPR000873">
    <property type="entry name" value="AMP-dep_synth/lig_dom"/>
</dbReference>
<sequence length="3385" mass="389518">MFWINTLHDCKLDQPLSLPFDRYRLSNEHRTGRGTSISFDFGQDLSHDFLTHASSNNVSLEHFTFAIYFIFLFKLTNGQIDLCISMNINNNRYRDELKSIIGLFENVIPLRCQFDPHWYFHQLLEHVREMTINSMKYSYFPLQRILDQHPNISKHAFLDTSLEFISCIKNNAVMIDDSQVVSESSSLNIIEDDILSITDFSLSIIHDVKMNQLSCAINASLDLFNRETVEMISQRFHFILHQLFTSIISSQINKPIYELTLTLSNERLLMQSLNNTQVSFSSSLTCIHHEFVYQVMKYPQKLAVELDEQSLTYCELLCYVQMLSFALLNEYDVFPGEVVCQCVERSLSMVIGIMAIEMAGGVYCPLSPRDPQHRLHALTQQTQSRLVLVHHFTRLKFSSEIVLCNVDLIWTVGHSSSSIIMDRLSNIIVTSDNIAYIVFTSGSTGTSKGVQTRHRNLLACINSLIRLNLFTNKDTMIQMASCSYDVHAQEIIGALITASTIIMLHPEGDMDLDYITKTLNGKQASYLQCVPAYVNILLEFLQSHSIPNLNSLRTVDIGGETSTVQLIDKLYIYLPQDCFVWNTYGPAETTIDCVVYNVNATNNIESIPIGRSLSNYQSVILNVCSQQSITNQEGELCVGGVGVFAGYLGRDDLTAKALVEIDGQLFYRTGDLVRIDNNGLLHYQGRKDHQIKLHGQRIELGEIERCLLNISSISTCVVMKWNDDHLVAYMQSSSHMNEEQLRQHCQSHLPPHMIPSRFIILDKLPLNPNGKIDRKLLPSPDFSPIHFTNTIELLLPTNDIEVSIHRIWCEIFNQNQISIDTNIFTIGGHSLLMMQLFHRYKIGFQLETSSLSISNLFQHPTIIHHAQLIQQSINISFTSHDYLWSSLHLIQATASFAQERIYLDEQIRFSSNKTTMNNMYVIPLLYRISSMTNHISITRLHHAFQSVIIKHNILRTALYVDTNGHIIQHCLDAKIVLNDDTKLNGFTIVNLHNDDHCYMNEIIEEILNQSDLFDLSKGHVVRFHILRHCHQSQGSISYENDDLLSENDHILISIHHAMFDQASDSVFLRDLFLAYQSNDFLPIDDNSLQYIDYSIHEHVMDMSVSRRFWHSQLEGYNTECSLSLPVDQQHSSTNQQRSGLASIAEIIFDDEICASFLNYASSHHLTLFQLGLSVFYVFLFKLSHGETDLCIGSVNANRYRSELVNMIGMFVSTLPYRVEIDPNWSFDEVVKYVRDKCLSILEHSHYPLQHILSDNQLNPSNVSFLETIFDFISVSKDVEHLCLNDANLEQVSLNGSYEMAKFDFSLIFVHNPLSDNKRLSCNFICSHDLFEKPTISRIAQRFQHMLEQLFQTQSSNTFTIDTSSSINKVCIILPEEADEMESVVFHRLENIMNEAPASFAQARIWLDERIRFDSEKPQIAIYNMPFVYRLQSGHTLSIKQLRHALHLTDNKHPSLHASLHFDIEKNVLMQRVITQRDNYTNMFSIIETTYETDEQLNEILHDEKRNPDLFDHAQGLVFRCHIIYYKQISSNNLLSDQDLVIFNFHHALFDFPSMKVFHHDLNQAYTTGQLLYDNNTDLRYLDYAVIEQQMSMTGASMFWINTLHDCKLDQPLSLPFDRYRLSNEHRTGRVTTISFDLGRDLSHDFLIHASSNNISLEYLALATYYVFLFKLTNGEKDLCIGINTHERYRNELNSIIGMFVNAIPLRCQLDPHLSFHKVTKLVQDNIVNCMKYSYFPLQRILNQHPNMSSPVFLDTSFEFISSMRRDEKNEIMIGDSRFSLIPYSIKISEDEIMSKFDFILSLQYDLNQNEFSCTINASLDLFNVETVCIIAQRLQTLLHQQFTSFVCTINKPIYELSLTLPNERLLMQSMNNTQVSFPSSATCIHHEFVYQVIKHPQKLAVELDEQSLTYCELLYYAQVLSLTLLNEYLITPGEIICQCVERSLSMVIGIMSIGMAGGVYCPLSPRDPQRRLHALMQQTQSRLVLVHHLTKTKFDHYIVSANIDSILIINDTDKKDLSNLILKGEDIAFYLTEYITTLVSGLMSSHNSYFCSLCAQRKPYYEFAELFKHIQYVHNGQLDFKVRCELGPLCGRIYSTFAGYKSHIYRQHVDLLNKDLNRKEVQIITDTHDDEILLATNYATQSDFNMQIYDGEKEEDESEEEIDDEDTICWPLLTETIVRSLREGHCLPQNIIQTITSGLKSLIELIYQLLKMKNRKTTINPATYDSILLTDVNEVISNITERITDITKNEHSFLKLCKKYFSYTPAKEIKLENPDQIAYYIPIQCSIQQMLKKPDVLPMLIKNFNENVNRNIMDTDLMFNFRHGLLGKQHTVLKNKPDALLLQLYIDDIGLTNPIGAKKDTQKVTMIYFQLEDLPDTIKSILNSIGVVAMCHSNYLTNKLNRKKFFDPIVADLNALQIDGIFIPTLQTHLHFAFTVVTGDHLASNDIGGFQKIFNTGEFCRHCHVNYNQKLVPLNEITHRRRIQDQHNNFVQQVTNLNNNVTLHGVVGASPLVNLIGVCGQLIMAMLKEASTKRLLTYGDIENRLLAFEYGDNDKSNKPPILRKKHLKKGKIVGTASQKMLFFKLFPIIFYDFIDQLETKEIYICLREIVSLVFACPFRKSWLSYLHSLCIRFQCLMVHLLPHMVTPKIHFVTDYAKQIEMNGPAIRHWCMRFESKHQIFKRLAVKSNNFKNILYTLSKRNQLHQCLLLSFSNYYTIVNEGYSVSERDLCTLPIDIREDIDGETLFNLPQSMMYEIIKPMKDRVRFLTEHRNLFDGASKNDSDQSKCEKYSHISLDDSQQLLEKHNFNQTTTQSTIMFSSNTQGGGSVLGSTTTSDIIHEEIIISSKEDENKENDVDDEEPTLPSPYIIPDLPLRIQQIIDKGEIGEFRSHTNARRLLLDTIFNDVTTKYSLLYPTRDHYRLMGKAILKKLSTSKDNEALNDWIESLKTKFKRERRPLQQISVQVQKMKAKYGNSAGRPIKRSENVIAPRRISPVQFWNTIDIHDDPEDLNKNIQVMKNELVDRNVDSDLVRSSWKKTLVQRRNFIRDHTTKEVLEEYPGYCYASLIFDEIRYVCNVDIEENFKFMLPKLLDSIPDNSGFVNDLPAVRLIKLLSKYFTDSWQQIISNKEPLSPRPAIQITTDQFIIFLDYEVISETSSIDEAICIVISLYVIFELQFGIHNRIIQLLYGILLKQSGALTKPLRILLNQWSFIIDKKEDKEGGDMITTNSTNFKTITATVESVTQVEDNQTDDLPDSEEQEEIYVESTTGNSQDQTTATNIGDKDLINEYSSESSDSSSSSSPIDPPLVIHISPTKEQQRQIASSSSSNDNTLCEVNIKQQVSATSTDRSSAISNKKTCRAKKRPASSEEPIALRVKRTRVKRQIN</sequence>
<reference evidence="5" key="1">
    <citation type="submission" date="2021-02" db="EMBL/GenBank/DDBJ databases">
        <authorList>
            <person name="Nowell W R."/>
        </authorList>
    </citation>
    <scope>NUCLEOTIDE SEQUENCE</scope>
</reference>
<dbReference type="GO" id="GO:0043041">
    <property type="term" value="P:amino acid activation for nonribosomal peptide biosynthetic process"/>
    <property type="evidence" value="ECO:0007669"/>
    <property type="project" value="TreeGrafter"/>
</dbReference>
<evidence type="ECO:0000313" key="6">
    <source>
        <dbReference type="Proteomes" id="UP000663844"/>
    </source>
</evidence>
<evidence type="ECO:0000256" key="1">
    <source>
        <dbReference type="ARBA" id="ARBA00022450"/>
    </source>
</evidence>
<dbReference type="GO" id="GO:0031177">
    <property type="term" value="F:phosphopantetheine binding"/>
    <property type="evidence" value="ECO:0007669"/>
    <property type="project" value="TreeGrafter"/>
</dbReference>
<proteinExistence type="predicted"/>
<dbReference type="SUPFAM" id="SSF47336">
    <property type="entry name" value="ACP-like"/>
    <property type="match status" value="1"/>
</dbReference>
<dbReference type="InterPro" id="IPR020845">
    <property type="entry name" value="AMP-binding_CS"/>
</dbReference>
<dbReference type="InterPro" id="IPR045851">
    <property type="entry name" value="AMP-bd_C_sf"/>
</dbReference>
<accession>A0A818SYD8</accession>
<feature type="compositionally biased region" description="Polar residues" evidence="3">
    <location>
        <begin position="3265"/>
        <end position="3279"/>
    </location>
</feature>
<dbReference type="Pfam" id="PF00668">
    <property type="entry name" value="Condensation"/>
    <property type="match status" value="3"/>
</dbReference>
<dbReference type="SUPFAM" id="SSF52777">
    <property type="entry name" value="CoA-dependent acyltransferases"/>
    <property type="match status" value="5"/>
</dbReference>
<protein>
    <recommendedName>
        <fullName evidence="4">Carrier domain-containing protein</fullName>
    </recommendedName>
</protein>
<dbReference type="Gene3D" id="3.40.50.980">
    <property type="match status" value="2"/>
</dbReference>
<keyword evidence="2" id="KW-0597">Phosphoprotein</keyword>
<evidence type="ECO:0000259" key="4">
    <source>
        <dbReference type="PROSITE" id="PS50075"/>
    </source>
</evidence>
<dbReference type="PROSITE" id="PS50075">
    <property type="entry name" value="CARRIER"/>
    <property type="match status" value="1"/>
</dbReference>
<dbReference type="InterPro" id="IPR009081">
    <property type="entry name" value="PP-bd_ACP"/>
</dbReference>
<dbReference type="PROSITE" id="PS00455">
    <property type="entry name" value="AMP_BINDING"/>
    <property type="match status" value="1"/>
</dbReference>
<dbReference type="Gene3D" id="1.10.1200.10">
    <property type="entry name" value="ACP-like"/>
    <property type="match status" value="1"/>
</dbReference>
<evidence type="ECO:0000256" key="3">
    <source>
        <dbReference type="SAM" id="MobiDB-lite"/>
    </source>
</evidence>
<dbReference type="InterPro" id="IPR025110">
    <property type="entry name" value="AMP-bd_C"/>
</dbReference>
<dbReference type="InterPro" id="IPR042099">
    <property type="entry name" value="ANL_N_sf"/>
</dbReference>